<protein>
    <submittedName>
        <fullName evidence="1">Uncharacterized protein</fullName>
    </submittedName>
</protein>
<accession>A0ABQ5AUG3</accession>
<dbReference type="EMBL" id="BQNB010012517">
    <property type="protein sequence ID" value="GJT04539.1"/>
    <property type="molecule type" value="Genomic_DNA"/>
</dbReference>
<gene>
    <name evidence="1" type="ORF">Tco_0839001</name>
</gene>
<evidence type="ECO:0000313" key="2">
    <source>
        <dbReference type="Proteomes" id="UP001151760"/>
    </source>
</evidence>
<reference evidence="1" key="1">
    <citation type="journal article" date="2022" name="Int. J. Mol. Sci.">
        <title>Draft Genome of Tanacetum Coccineum: Genomic Comparison of Closely Related Tanacetum-Family Plants.</title>
        <authorList>
            <person name="Yamashiro T."/>
            <person name="Shiraishi A."/>
            <person name="Nakayama K."/>
            <person name="Satake H."/>
        </authorList>
    </citation>
    <scope>NUCLEOTIDE SEQUENCE</scope>
</reference>
<organism evidence="1 2">
    <name type="scientific">Tanacetum coccineum</name>
    <dbReference type="NCBI Taxonomy" id="301880"/>
    <lineage>
        <taxon>Eukaryota</taxon>
        <taxon>Viridiplantae</taxon>
        <taxon>Streptophyta</taxon>
        <taxon>Embryophyta</taxon>
        <taxon>Tracheophyta</taxon>
        <taxon>Spermatophyta</taxon>
        <taxon>Magnoliopsida</taxon>
        <taxon>eudicotyledons</taxon>
        <taxon>Gunneridae</taxon>
        <taxon>Pentapetalae</taxon>
        <taxon>asterids</taxon>
        <taxon>campanulids</taxon>
        <taxon>Asterales</taxon>
        <taxon>Asteraceae</taxon>
        <taxon>Asteroideae</taxon>
        <taxon>Anthemideae</taxon>
        <taxon>Anthemidinae</taxon>
        <taxon>Tanacetum</taxon>
    </lineage>
</organism>
<sequence length="69" mass="8056">MSNDFNTTRMVQWKCGRPVTHRSHKSKYSIHPGSDKIHQDLEKFYWLSSRGVVLEISRRVKGGNYNYGA</sequence>
<comment type="caution">
    <text evidence="1">The sequence shown here is derived from an EMBL/GenBank/DDBJ whole genome shotgun (WGS) entry which is preliminary data.</text>
</comment>
<reference evidence="1" key="2">
    <citation type="submission" date="2022-01" db="EMBL/GenBank/DDBJ databases">
        <authorList>
            <person name="Yamashiro T."/>
            <person name="Shiraishi A."/>
            <person name="Satake H."/>
            <person name="Nakayama K."/>
        </authorList>
    </citation>
    <scope>NUCLEOTIDE SEQUENCE</scope>
</reference>
<name>A0ABQ5AUG3_9ASTR</name>
<evidence type="ECO:0000313" key="1">
    <source>
        <dbReference type="EMBL" id="GJT04539.1"/>
    </source>
</evidence>
<keyword evidence="2" id="KW-1185">Reference proteome</keyword>
<dbReference type="Proteomes" id="UP001151760">
    <property type="component" value="Unassembled WGS sequence"/>
</dbReference>
<proteinExistence type="predicted"/>